<evidence type="ECO:0000256" key="1">
    <source>
        <dbReference type="SAM" id="MobiDB-lite"/>
    </source>
</evidence>
<evidence type="ECO:0000313" key="3">
    <source>
        <dbReference type="EMBL" id="KDQ62335.1"/>
    </source>
</evidence>
<dbReference type="HOGENOM" id="CLU_097226_0_0_1"/>
<protein>
    <submittedName>
        <fullName evidence="3">Uncharacterized protein</fullName>
    </submittedName>
</protein>
<feature type="region of interest" description="Disordered" evidence="1">
    <location>
        <begin position="1"/>
        <end position="23"/>
    </location>
</feature>
<dbReference type="EMBL" id="KL197711">
    <property type="protein sequence ID" value="KDQ62335.1"/>
    <property type="molecule type" value="Genomic_DNA"/>
</dbReference>
<evidence type="ECO:0000313" key="4">
    <source>
        <dbReference type="Proteomes" id="UP000027265"/>
    </source>
</evidence>
<feature type="transmembrane region" description="Helical" evidence="2">
    <location>
        <begin position="50"/>
        <end position="70"/>
    </location>
</feature>
<keyword evidence="4" id="KW-1185">Reference proteome</keyword>
<proteinExistence type="predicted"/>
<evidence type="ECO:0000256" key="2">
    <source>
        <dbReference type="SAM" id="Phobius"/>
    </source>
</evidence>
<keyword evidence="2" id="KW-0472">Membrane</keyword>
<gene>
    <name evidence="3" type="ORF">JAAARDRAFT_122292</name>
</gene>
<name>A0A067Q850_9AGAM</name>
<dbReference type="OrthoDB" id="3358048at2759"/>
<dbReference type="AlphaFoldDB" id="A0A067Q850"/>
<feature type="transmembrane region" description="Helical" evidence="2">
    <location>
        <begin position="133"/>
        <end position="151"/>
    </location>
</feature>
<dbReference type="InParanoid" id="A0A067Q850"/>
<organism evidence="3 4">
    <name type="scientific">Jaapia argillacea MUCL 33604</name>
    <dbReference type="NCBI Taxonomy" id="933084"/>
    <lineage>
        <taxon>Eukaryota</taxon>
        <taxon>Fungi</taxon>
        <taxon>Dikarya</taxon>
        <taxon>Basidiomycota</taxon>
        <taxon>Agaricomycotina</taxon>
        <taxon>Agaricomycetes</taxon>
        <taxon>Agaricomycetidae</taxon>
        <taxon>Jaapiales</taxon>
        <taxon>Jaapiaceae</taxon>
        <taxon>Jaapia</taxon>
    </lineage>
</organism>
<keyword evidence="2" id="KW-0812">Transmembrane</keyword>
<reference evidence="4" key="1">
    <citation type="journal article" date="2014" name="Proc. Natl. Acad. Sci. U.S.A.">
        <title>Extensive sampling of basidiomycete genomes demonstrates inadequacy of the white-rot/brown-rot paradigm for wood decay fungi.</title>
        <authorList>
            <person name="Riley R."/>
            <person name="Salamov A.A."/>
            <person name="Brown D.W."/>
            <person name="Nagy L.G."/>
            <person name="Floudas D."/>
            <person name="Held B.W."/>
            <person name="Levasseur A."/>
            <person name="Lombard V."/>
            <person name="Morin E."/>
            <person name="Otillar R."/>
            <person name="Lindquist E.A."/>
            <person name="Sun H."/>
            <person name="LaButti K.M."/>
            <person name="Schmutz J."/>
            <person name="Jabbour D."/>
            <person name="Luo H."/>
            <person name="Baker S.E."/>
            <person name="Pisabarro A.G."/>
            <person name="Walton J.D."/>
            <person name="Blanchette R.A."/>
            <person name="Henrissat B."/>
            <person name="Martin F."/>
            <person name="Cullen D."/>
            <person name="Hibbett D.S."/>
            <person name="Grigoriev I.V."/>
        </authorList>
    </citation>
    <scope>NUCLEOTIDE SEQUENCE [LARGE SCALE GENOMIC DNA]</scope>
    <source>
        <strain evidence="4">MUCL 33604</strain>
    </source>
</reference>
<keyword evidence="2" id="KW-1133">Transmembrane helix</keyword>
<feature type="transmembrane region" description="Helical" evidence="2">
    <location>
        <begin position="157"/>
        <end position="177"/>
    </location>
</feature>
<dbReference type="Proteomes" id="UP000027265">
    <property type="component" value="Unassembled WGS sequence"/>
</dbReference>
<sequence>MESLRKRVPFKLSSDSSGDNFEETRILDEQEQEEIIEELKREISKSSSQYTSALVLVVGLSCLLQFISLLKPPTEHPFVPIFSSDIAEPAIPGARPFTVLHILIHANLLLSLLFDQNWVKDLELGQFRLPTSYTHMLLASAIAPILSVILGKTWATTGWWSVTILVSLLVQTVQGWLEAGNENIVELEKMRYVARGA</sequence>
<accession>A0A067Q850</accession>